<reference evidence="1 2" key="1">
    <citation type="submission" date="2020-09" db="EMBL/GenBank/DDBJ databases">
        <title>Characterization of Treponema spp. from bovine digital dermatitis in Korea.</title>
        <authorList>
            <person name="Espiritu H.M."/>
            <person name="Cho Y.I."/>
            <person name="Mamuad L."/>
        </authorList>
    </citation>
    <scope>NUCLEOTIDE SEQUENCE [LARGE SCALE GENOMIC DNA]</scope>
    <source>
        <strain evidence="1 2">KS1</strain>
    </source>
</reference>
<sequence length="228" mass="27065">MDTKRDVIKYLNERIKDLIPLKIQKVKSKGDITFYELENNCGIEFYFQSLLGGSKGKNSFCLKVSMSLYNPFLARLISVGRKQEYDDSLLSQLVFHIDWDKIPEEKYYDRYFFWDGEDKKNTADRLIGDIEKYYIQFIVPNLSNYNLLIENFKNPIYMECLKGYGDFIKAIVVAILTHQEDKIESYIVPFVKNNLKERKFLEFQDSENYQEDIINPLKKYIESNDITL</sequence>
<organism evidence="1 2">
    <name type="scientific">Treponema pedis</name>
    <dbReference type="NCBI Taxonomy" id="409322"/>
    <lineage>
        <taxon>Bacteria</taxon>
        <taxon>Pseudomonadati</taxon>
        <taxon>Spirochaetota</taxon>
        <taxon>Spirochaetia</taxon>
        <taxon>Spirochaetales</taxon>
        <taxon>Treponemataceae</taxon>
        <taxon>Treponema</taxon>
    </lineage>
</organism>
<dbReference type="AlphaFoldDB" id="A0A7S7AWY1"/>
<evidence type="ECO:0008006" key="3">
    <source>
        <dbReference type="Google" id="ProtNLM"/>
    </source>
</evidence>
<accession>A0A7S7AWY1</accession>
<name>A0A7S7AWY1_9SPIR</name>
<dbReference type="RefSeq" id="WP_194077318.1">
    <property type="nucleotide sequence ID" value="NZ_CP061839.1"/>
</dbReference>
<protein>
    <recommendedName>
        <fullName evidence="3">DUF4304 domain-containing protein</fullName>
    </recommendedName>
</protein>
<evidence type="ECO:0000313" key="2">
    <source>
        <dbReference type="Proteomes" id="UP000593915"/>
    </source>
</evidence>
<dbReference type="EMBL" id="CP061839">
    <property type="protein sequence ID" value="QOW61790.1"/>
    <property type="molecule type" value="Genomic_DNA"/>
</dbReference>
<proteinExistence type="predicted"/>
<gene>
    <name evidence="1" type="ORF">IFE08_05340</name>
</gene>
<dbReference type="Proteomes" id="UP000593915">
    <property type="component" value="Chromosome"/>
</dbReference>
<evidence type="ECO:0000313" key="1">
    <source>
        <dbReference type="EMBL" id="QOW61790.1"/>
    </source>
</evidence>